<reference evidence="1 4" key="9">
    <citation type="journal article" date="2007" name="Science">
        <title>The Release 5.1 annotation of Drosophila melanogaster heterochromatin.</title>
        <authorList>
            <person name="Smith C.D."/>
            <person name="Shu S."/>
            <person name="Mungall C.J."/>
            <person name="Karpen G.H."/>
        </authorList>
    </citation>
    <scope>NUCLEOTIDE SEQUENCE [LARGE SCALE GENOMIC DNA]</scope>
    <source>
        <strain evidence="4">Berkeley</strain>
    </source>
</reference>
<dbReference type="AlphaFoldDB" id="Q9VVE7"/>
<sequence length="320" mass="37269">MEEAQVDKRIRLQDLPAEVLHMVMGHLDLYHHKLLRETSEELKQISTAYILHHHKAYEVAHSEGTSEKEQSSAKRIMLQVLRTTISYFSDEDSESDVAISLLHFHSKEAVFYNEADHLGKFLAHFLFLNERTFNVFSAERLKLKRLHYTMAIFGLLRQFRNFRILGFGKTIWHWNVEVELSNTFIGVIGEAKASFNTVESQRRIYFISILAELLFHEKSNQNYGGQRGLEGTLYTYSIQPNSKAKRTPRMFIKFIVEGPQFLIDYLKDLISGDEDPHNSFDLPPGTDFAIRVETRCFKGPKFVYLGNLNFNVLRWSELVD</sequence>
<evidence type="ECO:0000313" key="1">
    <source>
        <dbReference type="EMBL" id="AAF49364.1"/>
    </source>
</evidence>
<reference evidence="1" key="12">
    <citation type="journal article" date="2015" name="G3 (Bethesda)">
        <title>Gene Model Annotations for Drosophila melanogaster: The Rule-Benders.</title>
        <authorList>
            <consortium name="FlyBase Consortium"/>
            <person name="Crosby M.A."/>
            <person name="Gramates L.S."/>
            <person name="Dos Santos G."/>
            <person name="Matthews B.B."/>
            <person name="St Pierre S.E."/>
            <person name="Zhou P."/>
            <person name="Schroeder A.J."/>
            <person name="Falls K."/>
            <person name="Emmert D.B."/>
            <person name="Russo S.M."/>
            <person name="Gelbart W.M."/>
            <person name="null"/>
        </authorList>
    </citation>
    <scope>NUCLEOTIDE SEQUENCE</scope>
</reference>
<reference evidence="4" key="4">
    <citation type="journal article" date="2002" name="Genome Biol.">
        <title>The transposable elements of the Drosophila melanogaster euchromatin: a genomics perspective.</title>
        <authorList>
            <person name="Kaminker J.S."/>
            <person name="Bergman C.M."/>
            <person name="Kronmiller B."/>
            <person name="Carlson J."/>
            <person name="Svirskas R."/>
            <person name="Patel S."/>
            <person name="Frise E."/>
            <person name="Wheeler D.A."/>
            <person name="Lewis S.E."/>
            <person name="Rubin G.M."/>
            <person name="Ashburner M."/>
            <person name="Celniker S.E."/>
        </authorList>
    </citation>
    <scope>NUCLEOTIDE SEQUENCE [LARGE SCALE GENOMIC DNA]</scope>
    <source>
        <strain evidence="4">Berkeley</strain>
    </source>
</reference>
<reference evidence="4" key="3">
    <citation type="journal article" date="2002" name="Genome Biol.">
        <title>Annotation of the Drosophila melanogaster euchromatic genome: a systematic review.</title>
        <authorList>
            <person name="Misra S."/>
            <person name="Crosby M.A."/>
            <person name="Mungall C.J."/>
            <person name="Matthews B.B."/>
            <person name="Campbell K.S."/>
            <person name="Hradecky P."/>
            <person name="Huang Y."/>
            <person name="Kaminker J.S."/>
            <person name="Millburn G.H."/>
            <person name="Prochnik S.E."/>
            <person name="Smith C.D."/>
            <person name="Tupy J.L."/>
            <person name="Whitfied E.J."/>
            <person name="Bayraktaroglu L."/>
            <person name="Berman B.P."/>
            <person name="Bettencourt B.R."/>
            <person name="Celniker S.E."/>
            <person name="de Grey A.D."/>
            <person name="Drysdale R.A."/>
            <person name="Harris N.L."/>
            <person name="Richter J."/>
            <person name="Russo S."/>
            <person name="Schroeder A.J."/>
            <person name="Shu S.Q."/>
            <person name="Stapleton M."/>
            <person name="Yamada C."/>
            <person name="Ashburner M."/>
            <person name="Gelbart W.M."/>
            <person name="Rubin G.M."/>
            <person name="Lewis S.E."/>
        </authorList>
    </citation>
    <scope>GENOME REANNOTATION</scope>
    <source>
        <strain evidence="4">Berkeley</strain>
    </source>
</reference>
<reference evidence="1 4" key="7">
    <citation type="journal article" date="2005" name="PLoS Comput. Biol.">
        <title>Combined evidence annotation of transposable elements in genome sequences.</title>
        <authorList>
            <person name="Quesneville H."/>
            <person name="Bergman C.M."/>
            <person name="Andrieu O."/>
            <person name="Autard D."/>
            <person name="Nouaud D."/>
            <person name="Ashburner M."/>
            <person name="Anxolabehere D."/>
        </authorList>
    </citation>
    <scope>NUCLEOTIDE SEQUENCE [LARGE SCALE GENOMIC DNA]</scope>
    <source>
        <strain evidence="4">Berkeley</strain>
    </source>
</reference>
<dbReference type="VEuPathDB" id="VectorBase:FBgn0036703"/>
<dbReference type="DNASU" id="39923"/>
<keyword evidence="4" id="KW-1185">Reference proteome</keyword>
<dbReference type="GeneID" id="39923"/>
<dbReference type="InParanoid" id="Q9VVE7"/>
<reference evidence="1" key="13">
    <citation type="journal article" date="2015" name="Genome Res.">
        <title>The Release 6 reference sequence of the Drosophila melanogaster genome.</title>
        <authorList>
            <person name="Hoskins R.A."/>
            <person name="Carlson J.W."/>
            <person name="Wan K.H."/>
            <person name="Park S."/>
            <person name="Mendez I."/>
            <person name="Galle S.E."/>
            <person name="Booth B.W."/>
            <person name="Pfeiffer B.D."/>
            <person name="George R.A."/>
            <person name="Svirskas R."/>
            <person name="Krzywinski M."/>
            <person name="Schein J."/>
            <person name="Accardo M.C."/>
            <person name="Damia E."/>
            <person name="Messina G."/>
            <person name="Mendez-Lago M."/>
            <person name="de Pablos B."/>
            <person name="Demakova O.V."/>
            <person name="Andreyeva E.N."/>
            <person name="Boldyreva L.V."/>
            <person name="Marra M."/>
            <person name="Carvalho A.B."/>
            <person name="Dimitri P."/>
            <person name="Villasante A."/>
            <person name="Zhimulev I.F."/>
            <person name="Rubin G.M."/>
            <person name="Karpen G.H."/>
            <person name="Celniker S.E."/>
        </authorList>
    </citation>
    <scope>NUCLEOTIDE SEQUENCE</scope>
</reference>
<dbReference type="STRING" id="7227.FBpp0074974"/>
<dbReference type="AGR" id="FB:FBgn0036703"/>
<dbReference type="UCSC" id="CG7707-RA">
    <property type="organism name" value="d. melanogaster"/>
</dbReference>
<dbReference type="EMBL" id="AY089233">
    <property type="protein sequence ID" value="AAL89971.1"/>
    <property type="molecule type" value="mRNA"/>
</dbReference>
<gene>
    <name evidence="1" type="primary">Dmel\CG7707</name>
    <name evidence="1" type="synonym">FBXO8</name>
    <name evidence="1 3" type="ORF">CG7707</name>
    <name evidence="1" type="ORF">Dmel_CG7707</name>
</gene>
<organism evidence="1 4">
    <name type="scientific">Drosophila melanogaster</name>
    <name type="common">Fruit fly</name>
    <dbReference type="NCBI Taxonomy" id="7227"/>
    <lineage>
        <taxon>Eukaryota</taxon>
        <taxon>Metazoa</taxon>
        <taxon>Ecdysozoa</taxon>
        <taxon>Arthropoda</taxon>
        <taxon>Hexapoda</taxon>
        <taxon>Insecta</taxon>
        <taxon>Pterygota</taxon>
        <taxon>Neoptera</taxon>
        <taxon>Endopterygota</taxon>
        <taxon>Diptera</taxon>
        <taxon>Brachycera</taxon>
        <taxon>Muscomorpha</taxon>
        <taxon>Ephydroidea</taxon>
        <taxon>Drosophilidae</taxon>
        <taxon>Drosophila</taxon>
        <taxon>Sophophora</taxon>
    </lineage>
</organism>
<reference evidence="1" key="14">
    <citation type="submission" date="2022-11" db="EMBL/GenBank/DDBJ databases">
        <title>Drosophila melanogaster release 4 sequence.</title>
        <authorList>
            <consortium name="Berkeley Drosophila Genome Project"/>
            <person name="Celniker S."/>
            <person name="Carlson J."/>
            <person name="Wan K."/>
            <person name="Pfeiffer B."/>
            <person name="Frise E."/>
            <person name="George R."/>
            <person name="Hoskins R."/>
            <person name="Stapleton M."/>
            <person name="Pacleb J."/>
            <person name="Park S."/>
            <person name="Svirskas R."/>
            <person name="Smith E."/>
            <person name="Yu C."/>
            <person name="Rubin G."/>
        </authorList>
    </citation>
    <scope>NUCLEOTIDE SEQUENCE</scope>
</reference>
<reference evidence="1" key="8">
    <citation type="submission" date="2006-08" db="EMBL/GenBank/DDBJ databases">
        <authorList>
            <person name="Celniker S."/>
            <person name="Carlson J."/>
            <person name="Wan K."/>
            <person name="Frise E."/>
            <person name="Hoskins R."/>
            <person name="Park S."/>
            <person name="Svirskas R."/>
            <person name="Rubin G."/>
        </authorList>
    </citation>
    <scope>NUCLEOTIDE SEQUENCE</scope>
</reference>
<reference evidence="1 4" key="5">
    <citation type="journal article" date="2002" name="Genome Biol.">
        <title>Heterochromatic sequences in a Drosophila whole-genome shotgun assembly.</title>
        <authorList>
            <person name="Hoskins R.A."/>
            <person name="Smith C.D."/>
            <person name="Carlson J.W."/>
            <person name="Carvalho A.B."/>
            <person name="Halpern A."/>
            <person name="Kaminker J.S."/>
            <person name="Kennedy C."/>
            <person name="Mungall C.J."/>
            <person name="Sullivan B.A."/>
            <person name="Sutton G.G."/>
            <person name="Yasuhara J.C."/>
            <person name="Wakimoto B.T."/>
            <person name="Myers E.W."/>
            <person name="Celniker S.E."/>
            <person name="Rubin G.M."/>
            <person name="Karpen G.H."/>
        </authorList>
    </citation>
    <scope>NUCLEOTIDE SEQUENCE [LARGE SCALE GENOMIC DNA]</scope>
    <source>
        <strain evidence="4">Berkeley</strain>
    </source>
</reference>
<dbReference type="OrthoDB" id="7862537at2759"/>
<dbReference type="KEGG" id="dme:Dmel_CG7707"/>
<name>Q9VVE7_DROME</name>
<reference evidence="1 4" key="10">
    <citation type="journal article" date="2007" name="Science">
        <title>Sequence finishing and mapping of Drosophila melanogaster heterochromatin.</title>
        <authorList>
            <person name="Hoskins R.A."/>
            <person name="Carlson J.W."/>
            <person name="Kennedy C."/>
            <person name="Acevedo D."/>
            <person name="Evans-Holm M."/>
            <person name="Frise E."/>
            <person name="Wan K.H."/>
            <person name="Park S."/>
            <person name="Mendez-Lago M."/>
            <person name="Rossi F."/>
            <person name="Villasante A."/>
            <person name="Dimitri P."/>
            <person name="Karpen G.H."/>
            <person name="Celniker S.E."/>
        </authorList>
    </citation>
    <scope>NUCLEOTIDE SEQUENCE [LARGE SCALE GENOMIC DNA]</scope>
    <source>
        <strain evidence="4">Berkeley</strain>
    </source>
</reference>
<evidence type="ECO:0000313" key="3">
    <source>
        <dbReference type="FlyBase" id="FBgn0036703"/>
    </source>
</evidence>
<evidence type="ECO:0000313" key="4">
    <source>
        <dbReference type="Proteomes" id="UP000000803"/>
    </source>
</evidence>
<dbReference type="PaxDb" id="7227-FBpp0074974"/>
<dbReference type="Bgee" id="FBgn0036703">
    <property type="expression patterns" value="Expressed in mid-late elongation-stage spermatid (Drosophila) in testis and 22 other cell types or tissues"/>
</dbReference>
<protein>
    <submittedName>
        <fullName evidence="2">AT02411p</fullName>
    </submittedName>
</protein>
<dbReference type="OMA" id="MEICIVP"/>
<dbReference type="GO" id="GO:0019005">
    <property type="term" value="C:SCF ubiquitin ligase complex"/>
    <property type="evidence" value="ECO:0000255"/>
    <property type="project" value="FlyBase"/>
</dbReference>
<dbReference type="HOGENOM" id="CLU_070910_0_0_1"/>
<dbReference type="GO" id="GO:0031146">
    <property type="term" value="P:SCF-dependent proteasomal ubiquitin-dependent protein catabolic process"/>
    <property type="evidence" value="ECO:0000255"/>
    <property type="project" value="FlyBase"/>
</dbReference>
<dbReference type="FlyBase" id="FBgn0036703">
    <property type="gene designation" value="CG7707"/>
</dbReference>
<dbReference type="RefSeq" id="NP_648962.1">
    <property type="nucleotide sequence ID" value="NM_140705.3"/>
</dbReference>
<proteinExistence type="evidence at transcript level"/>
<reference evidence="1" key="11">
    <citation type="journal article" date="2015" name="G3 (Bethesda)">
        <title>Gene Model Annotations for Drosophila melanogaster: Impact of High-Throughput Data.</title>
        <authorList>
            <consortium name="FlyBase Consortium"/>
            <person name="Matthews B.B."/>
            <person name="Dos Santos G."/>
            <person name="Crosby M.A."/>
            <person name="Emmert D.B."/>
            <person name="St Pierre S.E."/>
            <person name="Gramates L.S."/>
            <person name="Zhou P."/>
            <person name="Schroeder A.J."/>
            <person name="Falls K."/>
            <person name="Strelets V."/>
            <person name="Russo S.M."/>
            <person name="Gelbart W.M."/>
            <person name="null"/>
        </authorList>
    </citation>
    <scope>NUCLEOTIDE SEQUENCE</scope>
</reference>
<reference evidence="1 4" key="1">
    <citation type="journal article" date="2000" name="Science">
        <title>The genome sequence of Drosophila melanogaster.</title>
        <authorList>
            <person name="Adams M.D."/>
            <person name="Celniker S.E."/>
            <person name="Holt R.A."/>
            <person name="Evans C.A."/>
            <person name="Gocayne J.D."/>
            <person name="Amanatides P.G."/>
            <person name="Scherer S.E."/>
            <person name="Li P.W."/>
            <person name="Hoskins R.A."/>
            <person name="Galle R.F."/>
            <person name="George R.A."/>
            <person name="Lewis S.E."/>
            <person name="Richards S."/>
            <person name="Ashburner M."/>
            <person name="Henderson S.N."/>
            <person name="Sutton G.G."/>
            <person name="Wortman J.R."/>
            <person name="Yandell M.D."/>
            <person name="Zhang Q."/>
            <person name="Chen L.X."/>
            <person name="Brandon R.C."/>
            <person name="Rogers Y.H."/>
            <person name="Blazej R.G."/>
            <person name="Champe M."/>
            <person name="Pfeiffer B.D."/>
            <person name="Wan K.H."/>
            <person name="Doyle C."/>
            <person name="Baxter E.G."/>
            <person name="Helt G."/>
            <person name="Nelson C.R."/>
            <person name="Gabor G.L."/>
            <person name="Abril J.F."/>
            <person name="Agbayani A."/>
            <person name="An H.J."/>
            <person name="Andrews-Pfannkoch C."/>
            <person name="Baldwin D."/>
            <person name="Ballew R.M."/>
            <person name="Basu A."/>
            <person name="Baxendale J."/>
            <person name="Bayraktaroglu L."/>
            <person name="Beasley E.M."/>
            <person name="Beeson K.Y."/>
            <person name="Benos P.V."/>
            <person name="Berman B.P."/>
            <person name="Bhandari D."/>
            <person name="Bolshakov S."/>
            <person name="Borkova D."/>
            <person name="Botchan M.R."/>
            <person name="Bouck J."/>
            <person name="Brokstein P."/>
            <person name="Brottier P."/>
            <person name="Burtis K.C."/>
            <person name="Busam D.A."/>
            <person name="Butler H."/>
            <person name="Cadieu E."/>
            <person name="Center A."/>
            <person name="Chandra I."/>
            <person name="Cherry J.M."/>
            <person name="Cawley S."/>
            <person name="Dahlke C."/>
            <person name="Davenport L.B."/>
            <person name="Davies P."/>
            <person name="de Pablos B."/>
            <person name="Delcher A."/>
            <person name="Deng Z."/>
            <person name="Mays A.D."/>
            <person name="Dew I."/>
            <person name="Dietz S.M."/>
            <person name="Dodson K."/>
            <person name="Doup L.E."/>
            <person name="Downes M."/>
            <person name="Dugan-Rocha S."/>
            <person name="Dunkov B.C."/>
            <person name="Dunn P."/>
            <person name="Durbin K.J."/>
            <person name="Evangelista C.C."/>
            <person name="Ferraz C."/>
            <person name="Ferriera S."/>
            <person name="Fleischmann W."/>
            <person name="Fosler C."/>
            <person name="Gabrielian A.E."/>
            <person name="Garg N.S."/>
            <person name="Gelbart W.M."/>
            <person name="Glasser K."/>
            <person name="Glodek A."/>
            <person name="Gong F."/>
            <person name="Gorrell J.H."/>
            <person name="Gu Z."/>
            <person name="Guan P."/>
            <person name="Harris M."/>
            <person name="Harris N.L."/>
            <person name="Harvey D."/>
            <person name="Heiman T.J."/>
            <person name="Hernandez J.R."/>
            <person name="Houck J."/>
            <person name="Hostin D."/>
            <person name="Houston K.A."/>
            <person name="Howland T.J."/>
            <person name="Wei M.H."/>
            <person name="Ibegwam C."/>
            <person name="Jalali M."/>
            <person name="Kalush F."/>
            <person name="Karpen G.H."/>
            <person name="Ke Z."/>
            <person name="Kennison J.A."/>
            <person name="Ketchum K.A."/>
            <person name="Kimmel B.E."/>
            <person name="Kodira C.D."/>
            <person name="Kraft C."/>
            <person name="Kravitz S."/>
            <person name="Kulp D."/>
            <person name="Lai Z."/>
            <person name="Lasko P."/>
            <person name="Lei Y."/>
            <person name="Levitsky A.A."/>
            <person name="Li J."/>
            <person name="Li Z."/>
            <person name="Liang Y."/>
            <person name="Lin X."/>
            <person name="Liu X."/>
            <person name="Mattei B."/>
            <person name="McIntosh T.C."/>
            <person name="McLeod M.P."/>
            <person name="McPherson D."/>
            <person name="Merkulov G."/>
            <person name="Milshina N.V."/>
            <person name="Mobarry C."/>
            <person name="Morris J."/>
            <person name="Moshrefi A."/>
            <person name="Mount S.M."/>
            <person name="Moy M."/>
            <person name="Murphy B."/>
            <person name="Murphy L."/>
            <person name="Muzny D.M."/>
            <person name="Nelson D.L."/>
            <person name="Nelson D.R."/>
            <person name="Nelson K.A."/>
            <person name="Nixon K."/>
            <person name="Nusskern D.R."/>
            <person name="Pacleb J.M."/>
            <person name="Palazzolo M."/>
            <person name="Pittman G.S."/>
            <person name="Pan S."/>
            <person name="Pollard J."/>
            <person name="Puri V."/>
            <person name="Reese M.G."/>
            <person name="Reinert K."/>
            <person name="Remington K."/>
            <person name="Saunders R.D."/>
            <person name="Scheeler F."/>
            <person name="Shen H."/>
            <person name="Shue B.C."/>
            <person name="Siden-Kiamos I."/>
            <person name="Simpson M."/>
            <person name="Skupski M.P."/>
            <person name="Smith T."/>
            <person name="Spier E."/>
            <person name="Spradling A.C."/>
            <person name="Stapleton M."/>
            <person name="Strong R."/>
            <person name="Sun E."/>
            <person name="Svirskas R."/>
            <person name="Tector C."/>
            <person name="Turner R."/>
            <person name="Venter E."/>
            <person name="Wang A.H."/>
            <person name="Wang X."/>
            <person name="Wang Z.Y."/>
            <person name="Wassarman D.A."/>
            <person name="Weinstock G.M."/>
            <person name="Weissenbach J."/>
            <person name="Williams S.M."/>
            <person name="WoodageT"/>
            <person name="Worley K.C."/>
            <person name="Wu D."/>
            <person name="Yang S."/>
            <person name="Yao Q.A."/>
            <person name="Ye J."/>
            <person name="Yeh R.F."/>
            <person name="Zaveri J.S."/>
            <person name="Zhan M."/>
            <person name="Zhang G."/>
            <person name="Zhao Q."/>
            <person name="Zheng L."/>
            <person name="Zheng X.H."/>
            <person name="Zhong F.N."/>
            <person name="Zhong W."/>
            <person name="Zhou X."/>
            <person name="Zhu S."/>
            <person name="Zhu X."/>
            <person name="Smith H.O."/>
            <person name="Gibbs R.A."/>
            <person name="Myers E.W."/>
            <person name="Rubin G.M."/>
            <person name="Venter J.C."/>
        </authorList>
    </citation>
    <scope>NUCLEOTIDE SEQUENCE [LARGE SCALE GENOMIC DNA]</scope>
    <source>
        <strain evidence="4">Berkeley</strain>
    </source>
</reference>
<accession>Q9VVE7</accession>
<dbReference type="FunCoup" id="Q9VVE7">
    <property type="interactions" value="5"/>
</dbReference>
<dbReference type="Proteomes" id="UP000000803">
    <property type="component" value="Chromosome 3L"/>
</dbReference>
<reference evidence="2" key="6">
    <citation type="submission" date="2002-03" db="EMBL/GenBank/DDBJ databases">
        <authorList>
            <person name="Stapleton M."/>
            <person name="Brokstein P."/>
            <person name="Hong L."/>
            <person name="Agbayani A."/>
            <person name="Carlson J."/>
            <person name="Champe M."/>
            <person name="Chavez C."/>
            <person name="Dorsett V."/>
            <person name="Dresnek D."/>
            <person name="Farfan D."/>
            <person name="Frise E."/>
            <person name="George R."/>
            <person name="Gonzalez M."/>
            <person name="Guarin H."/>
            <person name="Kronmiller B."/>
            <person name="Li P."/>
            <person name="Liao G."/>
            <person name="Miranda A."/>
            <person name="Mungall C.J."/>
            <person name="Nunoo J."/>
            <person name="Pacleb J."/>
            <person name="Paragas V."/>
            <person name="Park S."/>
            <person name="Patel S."/>
            <person name="Phouanenavong S."/>
            <person name="Wan K."/>
            <person name="Yu C."/>
            <person name="Lewis S.E."/>
            <person name="Rubin G.M."/>
            <person name="Celniker S."/>
        </authorList>
    </citation>
    <scope>NUCLEOTIDE SEQUENCE</scope>
</reference>
<reference evidence="4" key="2">
    <citation type="journal article" date="2002" name="Genome Biol.">
        <title>Finishing a whole-genome shotgun: release 3 of the Drosophila melanogaster euchromatic genome sequence.</title>
        <authorList>
            <person name="Celniker S.E."/>
            <person name="Wheeler D.A."/>
            <person name="Kronmiller B."/>
            <person name="Carlson J.W."/>
            <person name="Halpern A."/>
            <person name="Patel S."/>
            <person name="Adams M."/>
            <person name="Champe M."/>
            <person name="Dugan S.P."/>
            <person name="Frise E."/>
            <person name="Hodgson A."/>
            <person name="George R.A."/>
            <person name="Hoskins R.A."/>
            <person name="Laverty T."/>
            <person name="Muzny D.M."/>
            <person name="Nelson C.R."/>
            <person name="Pacleb J.M."/>
            <person name="Park S."/>
            <person name="Pfeiffer B.D."/>
            <person name="Richards S."/>
            <person name="Sodergren E.J."/>
            <person name="Svirskas R."/>
            <person name="Tabor P.E."/>
            <person name="Wan K."/>
            <person name="Stapleton M."/>
            <person name="Sutton G.G."/>
            <person name="Venter C."/>
            <person name="Weinstock G."/>
            <person name="Scherer S.E."/>
            <person name="Myers E.W."/>
            <person name="Gibbs R.A."/>
            <person name="Rubin G.M."/>
        </authorList>
    </citation>
    <scope>NUCLEOTIDE SEQUENCE [LARGE SCALE GENOMIC DNA]</scope>
    <source>
        <strain evidence="4">Berkeley</strain>
    </source>
</reference>
<dbReference type="BioGRID-ORCS" id="39923">
    <property type="hits" value="0 hits in 1 CRISPR screen"/>
</dbReference>
<reference evidence="1" key="15">
    <citation type="submission" date="2022-11" db="EMBL/GenBank/DDBJ databases">
        <authorList>
            <consortium name="FlyBase"/>
        </authorList>
    </citation>
    <scope>NUCLEOTIDE SEQUENCE</scope>
</reference>
<evidence type="ECO:0000313" key="2">
    <source>
        <dbReference type="EMBL" id="AAL89971.1"/>
    </source>
</evidence>
<dbReference type="EMBL" id="AE014296">
    <property type="protein sequence ID" value="AAF49364.1"/>
    <property type="molecule type" value="Genomic_DNA"/>
</dbReference>